<dbReference type="Pfam" id="PF00266">
    <property type="entry name" value="Aminotran_5"/>
    <property type="match status" value="1"/>
</dbReference>
<evidence type="ECO:0000313" key="8">
    <source>
        <dbReference type="Proteomes" id="UP000094336"/>
    </source>
</evidence>
<evidence type="ECO:0000313" key="7">
    <source>
        <dbReference type="EMBL" id="ODQ80197.1"/>
    </source>
</evidence>
<dbReference type="InterPro" id="IPR015421">
    <property type="entry name" value="PyrdxlP-dep_Trfase_major"/>
</dbReference>
<dbReference type="GeneID" id="30149568"/>
<dbReference type="Gene3D" id="3.40.640.10">
    <property type="entry name" value="Type I PLP-dependent aspartate aminotransferase-like (Major domain)"/>
    <property type="match status" value="1"/>
</dbReference>
<dbReference type="GO" id="GO:0043420">
    <property type="term" value="P:anthranilate metabolic process"/>
    <property type="evidence" value="ECO:0007669"/>
    <property type="project" value="UniProtKB-UniRule"/>
</dbReference>
<dbReference type="InterPro" id="IPR000192">
    <property type="entry name" value="Aminotrans_V_dom"/>
</dbReference>
<feature type="binding site" evidence="4">
    <location>
        <position position="195"/>
    </location>
    <ligand>
        <name>pyridoxal 5'-phosphate</name>
        <dbReference type="ChEBI" id="CHEBI:597326"/>
    </ligand>
</feature>
<feature type="binding site" evidence="4">
    <location>
        <position position="112"/>
    </location>
    <ligand>
        <name>pyridoxal 5'-phosphate</name>
        <dbReference type="ChEBI" id="CHEBI:597326"/>
    </ligand>
</feature>
<dbReference type="InterPro" id="IPR015424">
    <property type="entry name" value="PyrdxlP-dep_Trfase"/>
</dbReference>
<dbReference type="GO" id="GO:0097053">
    <property type="term" value="P:L-kynurenine catabolic process"/>
    <property type="evidence" value="ECO:0007669"/>
    <property type="project" value="UniProtKB-UniRule"/>
</dbReference>
<dbReference type="GO" id="GO:0097268">
    <property type="term" value="C:cytoophidium"/>
    <property type="evidence" value="ECO:0007669"/>
    <property type="project" value="EnsemblFungi"/>
</dbReference>
<dbReference type="GO" id="GO:0005737">
    <property type="term" value="C:cytoplasm"/>
    <property type="evidence" value="ECO:0007669"/>
    <property type="project" value="UniProtKB-SubCell"/>
</dbReference>
<keyword evidence="3 4" id="KW-0663">Pyridoxal phosphate</keyword>
<dbReference type="FunFam" id="3.40.640.10:FF:000031">
    <property type="entry name" value="Kynureninase"/>
    <property type="match status" value="1"/>
</dbReference>
<comment type="catalytic activity">
    <reaction evidence="5">
        <text>3-hydroxy-L-kynurenine + H2O = 3-hydroxyanthranilate + L-alanine + H(+)</text>
        <dbReference type="Rhea" id="RHEA:25143"/>
        <dbReference type="ChEBI" id="CHEBI:15377"/>
        <dbReference type="ChEBI" id="CHEBI:15378"/>
        <dbReference type="ChEBI" id="CHEBI:36559"/>
        <dbReference type="ChEBI" id="CHEBI:57972"/>
        <dbReference type="ChEBI" id="CHEBI:58125"/>
        <dbReference type="EC" id="3.7.1.3"/>
    </reaction>
</comment>
<evidence type="ECO:0000256" key="4">
    <source>
        <dbReference type="HAMAP-Rule" id="MF_03017"/>
    </source>
</evidence>
<dbReference type="GO" id="GO:0030429">
    <property type="term" value="F:kynureninase activity"/>
    <property type="evidence" value="ECO:0007669"/>
    <property type="project" value="UniProtKB-UniRule"/>
</dbReference>
<dbReference type="EMBL" id="KV454430">
    <property type="protein sequence ID" value="ODQ80197.1"/>
    <property type="molecule type" value="Genomic_DNA"/>
</dbReference>
<feature type="domain" description="Aminotransferase class V" evidence="6">
    <location>
        <begin position="113"/>
        <end position="359"/>
    </location>
</feature>
<feature type="binding site" evidence="4">
    <location>
        <position position="249"/>
    </location>
    <ligand>
        <name>pyridoxal 5'-phosphate</name>
        <dbReference type="ChEBI" id="CHEBI:597326"/>
    </ligand>
</feature>
<evidence type="ECO:0000256" key="2">
    <source>
        <dbReference type="ARBA" id="ARBA00022801"/>
    </source>
</evidence>
<accession>A0A1E3QTD2</accession>
<dbReference type="UniPathway" id="UPA00253">
    <property type="reaction ID" value="UER00329"/>
</dbReference>
<dbReference type="OrthoDB" id="5978656at2759"/>
<feature type="binding site" evidence="4">
    <location>
        <position position="227"/>
    </location>
    <ligand>
        <name>pyridoxal 5'-phosphate</name>
        <dbReference type="ChEBI" id="CHEBI:597326"/>
    </ligand>
</feature>
<organism evidence="7 8">
    <name type="scientific">Babjeviella inositovora NRRL Y-12698</name>
    <dbReference type="NCBI Taxonomy" id="984486"/>
    <lineage>
        <taxon>Eukaryota</taxon>
        <taxon>Fungi</taxon>
        <taxon>Dikarya</taxon>
        <taxon>Ascomycota</taxon>
        <taxon>Saccharomycotina</taxon>
        <taxon>Pichiomycetes</taxon>
        <taxon>Serinales incertae sedis</taxon>
        <taxon>Babjeviella</taxon>
    </lineage>
</organism>
<keyword evidence="1 4" id="KW-0662">Pyridine nucleotide biosynthesis</keyword>
<dbReference type="GO" id="GO:0019805">
    <property type="term" value="P:quinolinate biosynthetic process"/>
    <property type="evidence" value="ECO:0007669"/>
    <property type="project" value="UniProtKB-UniRule"/>
</dbReference>
<dbReference type="Proteomes" id="UP000094336">
    <property type="component" value="Unassembled WGS sequence"/>
</dbReference>
<dbReference type="STRING" id="984486.A0A1E3QTD2"/>
<keyword evidence="8" id="KW-1185">Reference proteome</keyword>
<comment type="similarity">
    <text evidence="4 5">Belongs to the kynureninase family.</text>
</comment>
<feature type="binding site" evidence="4">
    <location>
        <position position="224"/>
    </location>
    <ligand>
        <name>pyridoxal 5'-phosphate</name>
        <dbReference type="ChEBI" id="CHEBI:597326"/>
    </ligand>
</feature>
<dbReference type="HAMAP" id="MF_01970">
    <property type="entry name" value="Kynureninase"/>
    <property type="match status" value="1"/>
</dbReference>
<comment type="pathway">
    <text evidence="4 5">Amino-acid degradation; L-kynurenine degradation; L-alanine and anthranilate from L-kynurenine: step 1/1.</text>
</comment>
<feature type="modified residue" description="N6-(pyridoxal phosphate)lysine" evidence="4">
    <location>
        <position position="250"/>
    </location>
</feature>
<gene>
    <name evidence="4" type="primary">BNA5</name>
    <name evidence="7" type="ORF">BABINDRAFT_35437</name>
</gene>
<evidence type="ECO:0000256" key="3">
    <source>
        <dbReference type="ARBA" id="ARBA00022898"/>
    </source>
</evidence>
<dbReference type="PANTHER" id="PTHR14084:SF0">
    <property type="entry name" value="KYNURENINASE"/>
    <property type="match status" value="1"/>
</dbReference>
<evidence type="ECO:0000256" key="5">
    <source>
        <dbReference type="PIRNR" id="PIRNR038800"/>
    </source>
</evidence>
<feature type="binding site" evidence="4">
    <location>
        <begin position="140"/>
        <end position="143"/>
    </location>
    <ligand>
        <name>pyridoxal 5'-phosphate</name>
        <dbReference type="ChEBI" id="CHEBI:597326"/>
    </ligand>
</feature>
<reference evidence="8" key="1">
    <citation type="submission" date="2016-05" db="EMBL/GenBank/DDBJ databases">
        <title>Comparative genomics of biotechnologically important yeasts.</title>
        <authorList>
            <consortium name="DOE Joint Genome Institute"/>
            <person name="Riley R."/>
            <person name="Haridas S."/>
            <person name="Wolfe K.H."/>
            <person name="Lopes M.R."/>
            <person name="Hittinger C.T."/>
            <person name="Goker M."/>
            <person name="Salamov A."/>
            <person name="Wisecaver J."/>
            <person name="Long T.M."/>
            <person name="Aerts A.L."/>
            <person name="Barry K."/>
            <person name="Choi C."/>
            <person name="Clum A."/>
            <person name="Coughlan A.Y."/>
            <person name="Deshpande S."/>
            <person name="Douglass A.P."/>
            <person name="Hanson S.J."/>
            <person name="Klenk H.-P."/>
            <person name="Labutti K."/>
            <person name="Lapidus A."/>
            <person name="Lindquist E."/>
            <person name="Lipzen A."/>
            <person name="Meier-Kolthoff J.P."/>
            <person name="Ohm R.A."/>
            <person name="Otillar R.P."/>
            <person name="Pangilinan J."/>
            <person name="Peng Y."/>
            <person name="Rokas A."/>
            <person name="Rosa C.A."/>
            <person name="Scheuner C."/>
            <person name="Sibirny A.A."/>
            <person name="Slot J.C."/>
            <person name="Stielow J.B."/>
            <person name="Sun H."/>
            <person name="Kurtzman C.P."/>
            <person name="Blackwell M."/>
            <person name="Grigoriev I.V."/>
            <person name="Jeffries T.W."/>
        </authorList>
    </citation>
    <scope>NUCLEOTIDE SEQUENCE [LARGE SCALE GENOMIC DNA]</scope>
    <source>
        <strain evidence="8">NRRL Y-12698</strain>
    </source>
</reference>
<comment type="cofactor">
    <cofactor evidence="4 5">
        <name>pyridoxal 5'-phosphate</name>
        <dbReference type="ChEBI" id="CHEBI:597326"/>
    </cofactor>
</comment>
<dbReference type="UniPathway" id="UPA00334">
    <property type="reaction ID" value="UER00455"/>
</dbReference>
<dbReference type="SUPFAM" id="SSF53383">
    <property type="entry name" value="PLP-dependent transferases"/>
    <property type="match status" value="1"/>
</dbReference>
<dbReference type="RefSeq" id="XP_018985525.1">
    <property type="nucleotide sequence ID" value="XM_019131715.1"/>
</dbReference>
<dbReference type="GO" id="GO:0034354">
    <property type="term" value="P:'de novo' NAD+ biosynthetic process from L-tryptophan"/>
    <property type="evidence" value="ECO:0007669"/>
    <property type="project" value="UniProtKB-UniRule"/>
</dbReference>
<dbReference type="InterPro" id="IPR015422">
    <property type="entry name" value="PyrdxlP-dep_Trfase_small"/>
</dbReference>
<name>A0A1E3QTD2_9ASCO</name>
<dbReference type="PANTHER" id="PTHR14084">
    <property type="entry name" value="KYNURENINASE"/>
    <property type="match status" value="1"/>
</dbReference>
<keyword evidence="4 5" id="KW-0963">Cytoplasm</keyword>
<keyword evidence="2 4" id="KW-0378">Hydrolase</keyword>
<protein>
    <recommendedName>
        <fullName evidence="4 5">Kynureninase</fullName>
        <ecNumber evidence="4 5">3.7.1.3</ecNumber>
    </recommendedName>
    <alternativeName>
        <fullName evidence="4">Biosynthesis of nicotinic acid protein 5</fullName>
    </alternativeName>
    <alternativeName>
        <fullName evidence="4">L-kynurenine hydrolase</fullName>
    </alternativeName>
</protein>
<comment type="subunit">
    <text evidence="4 5">Homodimer.</text>
</comment>
<dbReference type="PIRSF" id="PIRSF038800">
    <property type="entry name" value="KYNU"/>
    <property type="match status" value="1"/>
</dbReference>
<evidence type="ECO:0000256" key="1">
    <source>
        <dbReference type="ARBA" id="ARBA00022642"/>
    </source>
</evidence>
<dbReference type="NCBIfam" id="TIGR01814">
    <property type="entry name" value="kynureninase"/>
    <property type="match status" value="1"/>
</dbReference>
<comment type="pathway">
    <text evidence="4 5">Cofactor biosynthesis; NAD(+) biosynthesis; quinolinate from L-kynurenine: step 2/3.</text>
</comment>
<feature type="binding site" evidence="4">
    <location>
        <position position="311"/>
    </location>
    <ligand>
        <name>pyridoxal 5'-phosphate</name>
        <dbReference type="ChEBI" id="CHEBI:597326"/>
    </ligand>
</feature>
<feature type="binding site" evidence="4">
    <location>
        <position position="283"/>
    </location>
    <ligand>
        <name>pyridoxal 5'-phosphate</name>
        <dbReference type="ChEBI" id="CHEBI:597326"/>
    </ligand>
</feature>
<dbReference type="GO" id="GO:0019441">
    <property type="term" value="P:L-tryptophan catabolic process to kynurenine"/>
    <property type="evidence" value="ECO:0007669"/>
    <property type="project" value="TreeGrafter"/>
</dbReference>
<sequence length="458" mass="51417">MSLQQAQILDARFATYKQDFHVPTLGSLDISNPAYDPAVESIYFCGNSLGLMPKATRQAVMDELDAWATRGVESHFRNARTTDWVDVDLPLLPLLAPLVGARVTEVCVAGTLTGNLNSLVTSFYRPQGKRTKILFEKAAFPSDYYAFLNQVRLRGYDASHLVQLAPRAREYVLRTEDILAAIDQHEAELALVCFSGIQYYTGQFFDIEAITRHAKAKGITVGWDLAHAVGNVELSLHDWDVDFAVWCSYKYLNSGPGAIAGLFVHETHTKGKGTDFIPRMAGWWGNNASERFKMFEKFEPIESALGFRQSNPSVTDVVAVKASLELFARAGGISTLREKGVELTNFLEKLLHVSKHYITPDASFDEISTPCFTIITPVYVDARGQQLSLLFFPHHDSRAQNVMERVFAYLNGYGIIVDERRPDVIRIAPLPLYNTFEEVHYTVRRFNEAFDKILAGEI</sequence>
<dbReference type="InterPro" id="IPR010111">
    <property type="entry name" value="Kynureninase"/>
</dbReference>
<dbReference type="GO" id="GO:0030170">
    <property type="term" value="F:pyridoxal phosphate binding"/>
    <property type="evidence" value="ECO:0007669"/>
    <property type="project" value="UniProtKB-UniRule"/>
</dbReference>
<dbReference type="EC" id="3.7.1.3" evidence="4 5"/>
<comment type="function">
    <text evidence="4 5">Catalyzes the cleavage of L-kynurenine (L-Kyn) and L-3-hydroxykynurenine (L-3OHKyn) into anthranilic acid (AA) and 3-hydroxyanthranilic acid (3-OHAA), respectively.</text>
</comment>
<comment type="catalytic activity">
    <reaction evidence="4 5">
        <text>L-kynurenine + H2O = anthranilate + L-alanine + H(+)</text>
        <dbReference type="Rhea" id="RHEA:16813"/>
        <dbReference type="ChEBI" id="CHEBI:15377"/>
        <dbReference type="ChEBI" id="CHEBI:15378"/>
        <dbReference type="ChEBI" id="CHEBI:16567"/>
        <dbReference type="ChEBI" id="CHEBI:57959"/>
        <dbReference type="ChEBI" id="CHEBI:57972"/>
        <dbReference type="EC" id="3.7.1.3"/>
    </reaction>
</comment>
<proteinExistence type="inferred from homology"/>
<comment type="subcellular location">
    <subcellularLocation>
        <location evidence="4 5">Cytoplasm</location>
    </subcellularLocation>
</comment>
<dbReference type="Gene3D" id="3.90.1150.10">
    <property type="entry name" value="Aspartate Aminotransferase, domain 1"/>
    <property type="match status" value="1"/>
</dbReference>
<dbReference type="AlphaFoldDB" id="A0A1E3QTD2"/>
<feature type="binding site" evidence="4">
    <location>
        <position position="113"/>
    </location>
    <ligand>
        <name>pyridoxal 5'-phosphate</name>
        <dbReference type="ChEBI" id="CHEBI:597326"/>
    </ligand>
</feature>
<evidence type="ECO:0000259" key="6">
    <source>
        <dbReference type="Pfam" id="PF00266"/>
    </source>
</evidence>
<dbReference type="Pfam" id="PF22580">
    <property type="entry name" value="KYNU_C"/>
    <property type="match status" value="1"/>
</dbReference>